<dbReference type="FunFam" id="3.30.70.330:FF:000202">
    <property type="entry name" value="HIV Tat-specific factor 1"/>
    <property type="match status" value="1"/>
</dbReference>
<dbReference type="GO" id="GO:0005684">
    <property type="term" value="C:U2-type spliceosomal complex"/>
    <property type="evidence" value="ECO:0007669"/>
    <property type="project" value="UniProtKB-ARBA"/>
</dbReference>
<dbReference type="SMART" id="SM00360">
    <property type="entry name" value="RRM"/>
    <property type="match status" value="2"/>
</dbReference>
<evidence type="ECO:0000256" key="20">
    <source>
        <dbReference type="ARBA" id="ARBA00062124"/>
    </source>
</evidence>
<evidence type="ECO:0000256" key="16">
    <source>
        <dbReference type="ARBA" id="ARBA00023163"/>
    </source>
</evidence>
<dbReference type="InterPro" id="IPR000504">
    <property type="entry name" value="RRM_dom"/>
</dbReference>
<dbReference type="InterPro" id="IPR034393">
    <property type="entry name" value="TatSF1-like"/>
</dbReference>
<dbReference type="GO" id="GO:0006281">
    <property type="term" value="P:DNA repair"/>
    <property type="evidence" value="ECO:0007669"/>
    <property type="project" value="UniProtKB-KW"/>
</dbReference>
<dbReference type="GO" id="GO:0000398">
    <property type="term" value="P:mRNA splicing, via spliceosome"/>
    <property type="evidence" value="ECO:0007669"/>
    <property type="project" value="InterPro"/>
</dbReference>
<keyword evidence="16" id="KW-0804">Transcription</keyword>
<comment type="similarity">
    <text evidence="3">Belongs to the HTATSF1 family.</text>
</comment>
<dbReference type="Gene3D" id="3.30.70.330">
    <property type="match status" value="2"/>
</dbReference>
<evidence type="ECO:0000256" key="18">
    <source>
        <dbReference type="ARBA" id="ARBA00023204"/>
    </source>
</evidence>
<keyword evidence="17" id="KW-0508">mRNA splicing</keyword>
<evidence type="ECO:0000256" key="15">
    <source>
        <dbReference type="ARBA" id="ARBA00023159"/>
    </source>
</evidence>
<evidence type="ECO:0000256" key="2">
    <source>
        <dbReference type="ARBA" id="ARBA00004286"/>
    </source>
</evidence>
<evidence type="ECO:0000256" key="11">
    <source>
        <dbReference type="ARBA" id="ARBA00022843"/>
    </source>
</evidence>
<feature type="domain" description="RRM" evidence="22">
    <location>
        <begin position="341"/>
        <end position="426"/>
    </location>
</feature>
<keyword evidence="8" id="KW-0747">Spliceosome</keyword>
<evidence type="ECO:0000256" key="8">
    <source>
        <dbReference type="ARBA" id="ARBA00022728"/>
    </source>
</evidence>
<evidence type="ECO:0000256" key="1">
    <source>
        <dbReference type="ARBA" id="ARBA00004123"/>
    </source>
</evidence>
<dbReference type="InterPro" id="IPR003954">
    <property type="entry name" value="RRM_euk-type"/>
</dbReference>
<keyword evidence="5" id="KW-1017">Isopeptide bond</keyword>
<dbReference type="InterPro" id="IPR034392">
    <property type="entry name" value="TatSF1-like_RRM1"/>
</dbReference>
<dbReference type="CDD" id="cd12282">
    <property type="entry name" value="RRM2_TatSF1_like"/>
    <property type="match status" value="1"/>
</dbReference>
<keyword evidence="7" id="KW-0507">mRNA processing</keyword>
<evidence type="ECO:0000256" key="17">
    <source>
        <dbReference type="ARBA" id="ARBA00023187"/>
    </source>
</evidence>
<keyword evidence="15" id="KW-0010">Activator</keyword>
<dbReference type="AlphaFoldDB" id="A0A0N8BCQ5"/>
<evidence type="ECO:0000256" key="9">
    <source>
        <dbReference type="ARBA" id="ARBA00022737"/>
    </source>
</evidence>
<sequence length="460" mass="54035">MDASSYSYEGDVCVHTDPATGYQYKWNTEEKKWEPKTNTETQVVANASKEPKYEIVGNTYVYKDENGRLLEWDLSAKEWKPKVEIQAKRITKNPDEEFDSSDASDEEKLLEQKRSVISHHVCVNSNGVKTYTDPSDGTVFEWDEEKKAWFPKLDEEFIARYQLSYGENVIAEPEPMPEPHIHTKEPQPKLEKKQVSEPSWFELDETKNTKVYVTNLPTEINEEEVVEFMQKCGMIEKDLETGKHKIKLYRDENGQVKGDALCTYIRIESVDLALRILDGSVLKDKTVGVERAKFMLKGDYDPTKKPRKRKKKDVEKLKRKQEKLFDWRPDKLRGERSRNENVVVLKRLFKPEEFDVNPAMLLEYQRDLREECAKFGHVKRVVIFDRNEEGVAQIFFKTPEEADRCVEVLHGRWFAGQKITAETWDGQTKYRKDETEEEKSARLKKWSEFLTKEEQEESDD</sequence>
<dbReference type="STRING" id="35525.A0A0N8BCQ5"/>
<dbReference type="PANTHER" id="PTHR15608:SF0">
    <property type="entry name" value="HIV TAT-SPECIFIC FACTOR 1"/>
    <property type="match status" value="1"/>
</dbReference>
<keyword evidence="14" id="KW-0805">Transcription regulation</keyword>
<proteinExistence type="inferred from homology"/>
<dbReference type="Proteomes" id="UP000076858">
    <property type="component" value="Unassembled WGS sequence"/>
</dbReference>
<protein>
    <recommendedName>
        <fullName evidence="21">17S U2 SnRNP complex component HTATSF1</fullName>
    </recommendedName>
</protein>
<keyword evidence="24" id="KW-1185">Reference proteome</keyword>
<dbReference type="FunFam" id="3.30.70.330:FF:000105">
    <property type="entry name" value="HIV Tat-specific factor 1 homolog"/>
    <property type="match status" value="1"/>
</dbReference>
<evidence type="ECO:0000256" key="4">
    <source>
        <dbReference type="ARBA" id="ARBA00022454"/>
    </source>
</evidence>
<dbReference type="InterPro" id="IPR012677">
    <property type="entry name" value="Nucleotide-bd_a/b_plait_sf"/>
</dbReference>
<evidence type="ECO:0000313" key="23">
    <source>
        <dbReference type="EMBL" id="KZS15235.1"/>
    </source>
</evidence>
<evidence type="ECO:0000256" key="21">
    <source>
        <dbReference type="ARBA" id="ARBA00073773"/>
    </source>
</evidence>
<dbReference type="GO" id="GO:0003723">
    <property type="term" value="F:RNA binding"/>
    <property type="evidence" value="ECO:0007669"/>
    <property type="project" value="UniProtKB-UniRule"/>
</dbReference>
<evidence type="ECO:0000256" key="7">
    <source>
        <dbReference type="ARBA" id="ARBA00022664"/>
    </source>
</evidence>
<dbReference type="PROSITE" id="PS50102">
    <property type="entry name" value="RRM"/>
    <property type="match status" value="2"/>
</dbReference>
<evidence type="ECO:0000256" key="12">
    <source>
        <dbReference type="ARBA" id="ARBA00022884"/>
    </source>
</evidence>
<keyword evidence="13" id="KW-0007">Acetylation</keyword>
<dbReference type="GO" id="GO:0005686">
    <property type="term" value="C:U2 snRNP"/>
    <property type="evidence" value="ECO:0007669"/>
    <property type="project" value="TreeGrafter"/>
</dbReference>
<name>A0A0N8BCQ5_9CRUS</name>
<dbReference type="SMART" id="SM00361">
    <property type="entry name" value="RRM_1"/>
    <property type="match status" value="1"/>
</dbReference>
<comment type="subunit">
    <text evidence="20">Component of the 17S U2 SnRNP complex, a ribonucleoprotein complex that contains small nuclear RNA (snRNA) U2 and a number of specific proteins. Within the 17S U2 SnRNP complex, interacts (via UHM region) directly with SF3B1. Component of a complex which is at least composed of HTATSF1/Tat-SF1, the P-TEFb complex components CDK9 and CCNT1, RNA polymerase II, SUPT5H, and NCL/nucleolin. Interacts with GTF2F2/RAP30 and POLR2A. Interacts with TCERG1/CA150. Interacts with (poly-ADP-ribosylated) RPA1; promoting HTATSF1 recruitment to DNA damage sites. Interacts (when phosphorylated) with TOPBP1; promoting recruitment of TOPBP1 to DNA damage sites during S-phase.</text>
</comment>
<dbReference type="Pfam" id="PF00076">
    <property type="entry name" value="RRM_1"/>
    <property type="match status" value="2"/>
</dbReference>
<evidence type="ECO:0000256" key="10">
    <source>
        <dbReference type="ARBA" id="ARBA00022763"/>
    </source>
</evidence>
<comment type="subcellular location">
    <subcellularLocation>
        <location evidence="2">Chromosome</location>
    </subcellularLocation>
    <subcellularLocation>
        <location evidence="1">Nucleus</location>
    </subcellularLocation>
</comment>
<evidence type="ECO:0000256" key="14">
    <source>
        <dbReference type="ARBA" id="ARBA00023015"/>
    </source>
</evidence>
<keyword evidence="9" id="KW-0677">Repeat</keyword>
<evidence type="ECO:0000256" key="13">
    <source>
        <dbReference type="ARBA" id="ARBA00022990"/>
    </source>
</evidence>
<keyword evidence="18" id="KW-0234">DNA repair</keyword>
<dbReference type="GO" id="GO:0005694">
    <property type="term" value="C:chromosome"/>
    <property type="evidence" value="ECO:0007669"/>
    <property type="project" value="UniProtKB-SubCell"/>
</dbReference>
<keyword evidence="19" id="KW-0539">Nucleus</keyword>
<dbReference type="SUPFAM" id="SSF54928">
    <property type="entry name" value="RNA-binding domain, RBD"/>
    <property type="match status" value="2"/>
</dbReference>
<feature type="domain" description="RRM" evidence="22">
    <location>
        <begin position="209"/>
        <end position="294"/>
    </location>
</feature>
<dbReference type="EMBL" id="LRGB01000915">
    <property type="protein sequence ID" value="KZS15235.1"/>
    <property type="molecule type" value="Genomic_DNA"/>
</dbReference>
<dbReference type="InterPro" id="IPR035979">
    <property type="entry name" value="RBD_domain_sf"/>
</dbReference>
<dbReference type="CDD" id="cd12281">
    <property type="entry name" value="RRM1_TatSF1_like"/>
    <property type="match status" value="1"/>
</dbReference>
<evidence type="ECO:0000259" key="22">
    <source>
        <dbReference type="PROSITE" id="PS50102"/>
    </source>
</evidence>
<comment type="caution">
    <text evidence="23">The sequence shown here is derived from an EMBL/GenBank/DDBJ whole genome shotgun (WGS) entry which is preliminary data.</text>
</comment>
<evidence type="ECO:0000256" key="19">
    <source>
        <dbReference type="ARBA" id="ARBA00023242"/>
    </source>
</evidence>
<evidence type="ECO:0000256" key="3">
    <source>
        <dbReference type="ARBA" id="ARBA00007747"/>
    </source>
</evidence>
<keyword evidence="11" id="KW-0832">Ubl conjugation</keyword>
<keyword evidence="10" id="KW-0227">DNA damage</keyword>
<evidence type="ECO:0000256" key="6">
    <source>
        <dbReference type="ARBA" id="ARBA00022553"/>
    </source>
</evidence>
<reference evidence="23 24" key="1">
    <citation type="submission" date="2016-03" db="EMBL/GenBank/DDBJ databases">
        <title>EvidentialGene: Evidence-directed Construction of Genes on Genomes.</title>
        <authorList>
            <person name="Gilbert D.G."/>
            <person name="Choi J.-H."/>
            <person name="Mockaitis K."/>
            <person name="Colbourne J."/>
            <person name="Pfrender M."/>
        </authorList>
    </citation>
    <scope>NUCLEOTIDE SEQUENCE [LARGE SCALE GENOMIC DNA]</scope>
    <source>
        <strain evidence="23 24">Xinb3</strain>
        <tissue evidence="23">Complete organism</tissue>
    </source>
</reference>
<dbReference type="OrthoDB" id="10258585at2759"/>
<gene>
    <name evidence="23" type="ORF">APZ42_019291</name>
</gene>
<keyword evidence="12" id="KW-0694">RNA-binding</keyword>
<organism evidence="23 24">
    <name type="scientific">Daphnia magna</name>
    <dbReference type="NCBI Taxonomy" id="35525"/>
    <lineage>
        <taxon>Eukaryota</taxon>
        <taxon>Metazoa</taxon>
        <taxon>Ecdysozoa</taxon>
        <taxon>Arthropoda</taxon>
        <taxon>Crustacea</taxon>
        <taxon>Branchiopoda</taxon>
        <taxon>Diplostraca</taxon>
        <taxon>Cladocera</taxon>
        <taxon>Anomopoda</taxon>
        <taxon>Daphniidae</taxon>
        <taxon>Daphnia</taxon>
    </lineage>
</organism>
<evidence type="ECO:0000256" key="5">
    <source>
        <dbReference type="ARBA" id="ARBA00022499"/>
    </source>
</evidence>
<accession>A0A0N8BCQ5</accession>
<keyword evidence="6" id="KW-0597">Phosphoprotein</keyword>
<dbReference type="PANTHER" id="PTHR15608">
    <property type="entry name" value="SPLICING FACTOR U2AF-ASSOCIATED PROTEIN 2"/>
    <property type="match status" value="1"/>
</dbReference>
<keyword evidence="4" id="KW-0158">Chromosome</keyword>
<evidence type="ECO:0000313" key="24">
    <source>
        <dbReference type="Proteomes" id="UP000076858"/>
    </source>
</evidence>